<dbReference type="Pfam" id="PF00121">
    <property type="entry name" value="TIM"/>
    <property type="match status" value="1"/>
</dbReference>
<dbReference type="InterPro" id="IPR000652">
    <property type="entry name" value="Triosephosphate_isomerase"/>
</dbReference>
<dbReference type="InterPro" id="IPR022896">
    <property type="entry name" value="TrioseP_Isoase_bac/euk"/>
</dbReference>
<dbReference type="GO" id="GO:0005829">
    <property type="term" value="C:cytosol"/>
    <property type="evidence" value="ECO:0007669"/>
    <property type="project" value="TreeGrafter"/>
</dbReference>
<dbReference type="PROSITE" id="PS51440">
    <property type="entry name" value="TIM_2"/>
    <property type="match status" value="1"/>
</dbReference>
<protein>
    <recommendedName>
        <fullName evidence="8 9">Triosephosphate isomerase</fullName>
        <shortName evidence="8">TIM</shortName>
        <shortName evidence="8">TPI</shortName>
        <ecNumber evidence="8 9">5.3.1.1</ecNumber>
    </recommendedName>
    <alternativeName>
        <fullName evidence="8">Triose-phosphate isomerase</fullName>
    </alternativeName>
</protein>
<evidence type="ECO:0000256" key="9">
    <source>
        <dbReference type="RuleBase" id="RU363013"/>
    </source>
</evidence>
<dbReference type="AlphaFoldDB" id="A0AB35BZR7"/>
<dbReference type="EMBL" id="JAGIBU010000002">
    <property type="protein sequence ID" value="MBS7824412.1"/>
    <property type="molecule type" value="Genomic_DNA"/>
</dbReference>
<feature type="binding site" evidence="8">
    <location>
        <position position="173"/>
    </location>
    <ligand>
        <name>substrate</name>
    </ligand>
</feature>
<dbReference type="RefSeq" id="WP_094493819.1">
    <property type="nucleotide sequence ID" value="NZ_JAGIBR010000010.1"/>
</dbReference>
<evidence type="ECO:0000256" key="7">
    <source>
        <dbReference type="ARBA" id="ARBA00023235"/>
    </source>
</evidence>
<comment type="pathway">
    <text evidence="2">Carbohydrate metabolism; erythritol degradation.</text>
</comment>
<dbReference type="InterPro" id="IPR020861">
    <property type="entry name" value="Triosephosphate_isomerase_AS"/>
</dbReference>
<dbReference type="InterPro" id="IPR035990">
    <property type="entry name" value="TIM_sf"/>
</dbReference>
<evidence type="ECO:0000313" key="11">
    <source>
        <dbReference type="Proteomes" id="UP000680020"/>
    </source>
</evidence>
<keyword evidence="4 8" id="KW-0312">Gluconeogenesis</keyword>
<feature type="active site" description="Proton acceptor" evidence="8">
    <location>
        <position position="167"/>
    </location>
</feature>
<evidence type="ECO:0000256" key="6">
    <source>
        <dbReference type="ARBA" id="ARBA00023152"/>
    </source>
</evidence>
<reference evidence="10" key="1">
    <citation type="submission" date="2021-03" db="EMBL/GenBank/DDBJ databases">
        <title>Identification and antibiotic profiling of Wohlfahrtiimonas chitiniclastica, an underestimated human pathogen.</title>
        <authorList>
            <person name="Kopf A."/>
            <person name="Bunk B."/>
            <person name="Coldewey S."/>
            <person name="Gunzer F."/>
            <person name="Riedel T."/>
            <person name="Schroettner P."/>
        </authorList>
    </citation>
    <scope>NUCLEOTIDE SEQUENCE</scope>
    <source>
        <strain evidence="10">DSM 100917</strain>
    </source>
</reference>
<dbReference type="CDD" id="cd00311">
    <property type="entry name" value="TIM"/>
    <property type="match status" value="1"/>
</dbReference>
<keyword evidence="7 8" id="KW-0413">Isomerase</keyword>
<dbReference type="GO" id="GO:0019563">
    <property type="term" value="P:glycerol catabolic process"/>
    <property type="evidence" value="ECO:0007669"/>
    <property type="project" value="TreeGrafter"/>
</dbReference>
<comment type="subunit">
    <text evidence="8 9">Homodimer.</text>
</comment>
<keyword evidence="6 8" id="KW-0324">Glycolysis</keyword>
<dbReference type="GO" id="GO:0004807">
    <property type="term" value="F:triose-phosphate isomerase activity"/>
    <property type="evidence" value="ECO:0007669"/>
    <property type="project" value="UniProtKB-UniRule"/>
</dbReference>
<dbReference type="EC" id="5.3.1.1" evidence="8 9"/>
<dbReference type="PANTHER" id="PTHR21139:SF42">
    <property type="entry name" value="TRIOSEPHOSPHATE ISOMERASE"/>
    <property type="match status" value="1"/>
</dbReference>
<feature type="binding site" evidence="8">
    <location>
        <position position="212"/>
    </location>
    <ligand>
        <name>substrate</name>
    </ligand>
</feature>
<evidence type="ECO:0000313" key="10">
    <source>
        <dbReference type="EMBL" id="MBS7824412.1"/>
    </source>
</evidence>
<comment type="function">
    <text evidence="8">Involved in the gluconeogenesis. Catalyzes stereospecifically the conversion of dihydroxyacetone phosphate (DHAP) to D-glyceraldehyde-3-phosphate (G3P).</text>
</comment>
<evidence type="ECO:0000256" key="3">
    <source>
        <dbReference type="ARBA" id="ARBA00007422"/>
    </source>
</evidence>
<sequence length="250" mass="27200">MKKKKLIAGNWKMNGDIALAQTIVDGIKDAADQSNHDVVIAPPFVYLPQVALWAKESKIQLSAQNLAKFDQGAYTGEVSGKMLKDIGCQYVLVGHSERRQYFGETNDVVAEKVEFALKNGLTPILCVGETLEERESDAWKSVIEAQLSSVVQRIGMEAFERVVVAYEPVWAIGTGKSASAEIANEVHAFIFCTLIGKSDSIRDSLRILYGGSVTADNSAQYMAMSHIDGVLVGGASLKPDVFSQIIRSVE</sequence>
<evidence type="ECO:0000256" key="8">
    <source>
        <dbReference type="HAMAP-Rule" id="MF_00147"/>
    </source>
</evidence>
<comment type="similarity">
    <text evidence="3 8 9">Belongs to the triosephosphate isomerase family.</text>
</comment>
<organism evidence="10 11">
    <name type="scientific">Wohlfahrtiimonas chitiniclastica</name>
    <dbReference type="NCBI Taxonomy" id="400946"/>
    <lineage>
        <taxon>Bacteria</taxon>
        <taxon>Pseudomonadati</taxon>
        <taxon>Pseudomonadota</taxon>
        <taxon>Gammaproteobacteria</taxon>
        <taxon>Cardiobacteriales</taxon>
        <taxon>Ignatzschineriaceae</taxon>
        <taxon>Wohlfahrtiimonas</taxon>
    </lineage>
</organism>
<gene>
    <name evidence="8" type="primary">tpiA</name>
    <name evidence="10" type="ORF">J7561_04245</name>
</gene>
<dbReference type="GO" id="GO:0006094">
    <property type="term" value="P:gluconeogenesis"/>
    <property type="evidence" value="ECO:0007669"/>
    <property type="project" value="UniProtKB-UniRule"/>
</dbReference>
<evidence type="ECO:0000256" key="2">
    <source>
        <dbReference type="ARBA" id="ARBA00004939"/>
    </source>
</evidence>
<comment type="subcellular location">
    <subcellularLocation>
        <location evidence="8 9">Cytoplasm</location>
    </subcellularLocation>
</comment>
<comment type="catalytic activity">
    <reaction evidence="8 9">
        <text>D-glyceraldehyde 3-phosphate = dihydroxyacetone phosphate</text>
        <dbReference type="Rhea" id="RHEA:18585"/>
        <dbReference type="ChEBI" id="CHEBI:57642"/>
        <dbReference type="ChEBI" id="CHEBI:59776"/>
        <dbReference type="EC" id="5.3.1.1"/>
    </reaction>
</comment>
<dbReference type="PANTHER" id="PTHR21139">
    <property type="entry name" value="TRIOSEPHOSPHATE ISOMERASE"/>
    <property type="match status" value="1"/>
</dbReference>
<evidence type="ECO:0000256" key="4">
    <source>
        <dbReference type="ARBA" id="ARBA00022432"/>
    </source>
</evidence>
<evidence type="ECO:0000256" key="5">
    <source>
        <dbReference type="ARBA" id="ARBA00022490"/>
    </source>
</evidence>
<feature type="active site" description="Electrophile" evidence="8">
    <location>
        <position position="95"/>
    </location>
</feature>
<evidence type="ECO:0000256" key="1">
    <source>
        <dbReference type="ARBA" id="ARBA00004680"/>
    </source>
</evidence>
<dbReference type="Proteomes" id="UP000680020">
    <property type="component" value="Unassembled WGS sequence"/>
</dbReference>
<dbReference type="NCBIfam" id="TIGR00419">
    <property type="entry name" value="tim"/>
    <property type="match status" value="1"/>
</dbReference>
<dbReference type="PROSITE" id="PS00171">
    <property type="entry name" value="TIM_1"/>
    <property type="match status" value="1"/>
</dbReference>
<dbReference type="HAMAP" id="MF_00147_B">
    <property type="entry name" value="TIM_B"/>
    <property type="match status" value="1"/>
</dbReference>
<name>A0AB35BZR7_9GAMM</name>
<dbReference type="GO" id="GO:0046166">
    <property type="term" value="P:glyceraldehyde-3-phosphate biosynthetic process"/>
    <property type="evidence" value="ECO:0007669"/>
    <property type="project" value="TreeGrafter"/>
</dbReference>
<feature type="binding site" evidence="8">
    <location>
        <begin position="233"/>
        <end position="234"/>
    </location>
    <ligand>
        <name>substrate</name>
    </ligand>
</feature>
<dbReference type="SUPFAM" id="SSF51351">
    <property type="entry name" value="Triosephosphate isomerase (TIM)"/>
    <property type="match status" value="1"/>
</dbReference>
<comment type="caution">
    <text evidence="10">The sequence shown here is derived from an EMBL/GenBank/DDBJ whole genome shotgun (WGS) entry which is preliminary data.</text>
</comment>
<proteinExistence type="inferred from homology"/>
<feature type="binding site" evidence="8">
    <location>
        <begin position="10"/>
        <end position="12"/>
    </location>
    <ligand>
        <name>substrate</name>
    </ligand>
</feature>
<comment type="pathway">
    <text evidence="8 9">Carbohydrate biosynthesis; gluconeogenesis.</text>
</comment>
<dbReference type="InterPro" id="IPR013785">
    <property type="entry name" value="Aldolase_TIM"/>
</dbReference>
<accession>A0AB35BZR7</accession>
<keyword evidence="5 8" id="KW-0963">Cytoplasm</keyword>
<dbReference type="FunFam" id="3.20.20.70:FF:000016">
    <property type="entry name" value="Triosephosphate isomerase"/>
    <property type="match status" value="1"/>
</dbReference>
<comment type="pathway">
    <text evidence="1 8 9">Carbohydrate degradation; glycolysis; D-glyceraldehyde 3-phosphate from glycerone phosphate: step 1/1.</text>
</comment>
<dbReference type="GO" id="GO:0006096">
    <property type="term" value="P:glycolytic process"/>
    <property type="evidence" value="ECO:0007669"/>
    <property type="project" value="UniProtKB-UniRule"/>
</dbReference>
<dbReference type="Gene3D" id="3.20.20.70">
    <property type="entry name" value="Aldolase class I"/>
    <property type="match status" value="1"/>
</dbReference>